<gene>
    <name evidence="2" type="ORF">CO172_00415</name>
</gene>
<reference evidence="3" key="1">
    <citation type="submission" date="2017-09" db="EMBL/GenBank/DDBJ databases">
        <title>Depth-based differentiation of microbial function through sediment-hosted aquifers and enrichment of novel symbionts in the deep terrestrial subsurface.</title>
        <authorList>
            <person name="Probst A.J."/>
            <person name="Ladd B."/>
            <person name="Jarett J.K."/>
            <person name="Geller-Mcgrath D.E."/>
            <person name="Sieber C.M.K."/>
            <person name="Emerson J.B."/>
            <person name="Anantharaman K."/>
            <person name="Thomas B.C."/>
            <person name="Malmstrom R."/>
            <person name="Stieglmeier M."/>
            <person name="Klingl A."/>
            <person name="Woyke T."/>
            <person name="Ryan C.M."/>
            <person name="Banfield J.F."/>
        </authorList>
    </citation>
    <scope>NUCLEOTIDE SEQUENCE [LARGE SCALE GENOMIC DNA]</scope>
</reference>
<dbReference type="EMBL" id="PFWS01000005">
    <property type="protein sequence ID" value="PJA47708.1"/>
    <property type="molecule type" value="Genomic_DNA"/>
</dbReference>
<dbReference type="NCBIfam" id="TIGR02385">
    <property type="entry name" value="RelE_StbE"/>
    <property type="match status" value="1"/>
</dbReference>
<evidence type="ECO:0000313" key="3">
    <source>
        <dbReference type="Proteomes" id="UP000229749"/>
    </source>
</evidence>
<keyword evidence="1" id="KW-1277">Toxin-antitoxin system</keyword>
<evidence type="ECO:0000256" key="1">
    <source>
        <dbReference type="ARBA" id="ARBA00022649"/>
    </source>
</evidence>
<dbReference type="SUPFAM" id="SSF143011">
    <property type="entry name" value="RelE-like"/>
    <property type="match status" value="1"/>
</dbReference>
<sequence>MIVKKIIYSTQFVKELRKLPKEIIAVAIQKEDIFKDNPLHQSLRLHELHGKFKGIWSISFTSAYRIIFERMKNGDILFISIGKHDIYKYL</sequence>
<evidence type="ECO:0000313" key="2">
    <source>
        <dbReference type="EMBL" id="PJA47708.1"/>
    </source>
</evidence>
<protein>
    <submittedName>
        <fullName evidence="2">Type II toxin-antitoxin system mRNA interferase toxin, RelE/StbE family</fullName>
    </submittedName>
</protein>
<organism evidence="2 3">
    <name type="scientific">Candidatus Uhrbacteria bacterium CG_4_9_14_3_um_filter_36_7</name>
    <dbReference type="NCBI Taxonomy" id="1975033"/>
    <lineage>
        <taxon>Bacteria</taxon>
        <taxon>Candidatus Uhriibacteriota</taxon>
    </lineage>
</organism>
<dbReference type="InterPro" id="IPR007712">
    <property type="entry name" value="RelE/ParE_toxin"/>
</dbReference>
<dbReference type="Gene3D" id="3.30.2310.20">
    <property type="entry name" value="RelE-like"/>
    <property type="match status" value="1"/>
</dbReference>
<dbReference type="AlphaFoldDB" id="A0A2M7XIF2"/>
<dbReference type="Proteomes" id="UP000229749">
    <property type="component" value="Unassembled WGS sequence"/>
</dbReference>
<accession>A0A2M7XIF2</accession>
<comment type="caution">
    <text evidence="2">The sequence shown here is derived from an EMBL/GenBank/DDBJ whole genome shotgun (WGS) entry which is preliminary data.</text>
</comment>
<name>A0A2M7XIF2_9BACT</name>
<proteinExistence type="predicted"/>
<dbReference type="InterPro" id="IPR035093">
    <property type="entry name" value="RelE/ParE_toxin_dom_sf"/>
</dbReference>